<protein>
    <submittedName>
        <fullName evidence="1">Uncharacterized protein</fullName>
    </submittedName>
</protein>
<accession>X0T2X1</accession>
<evidence type="ECO:0000313" key="1">
    <source>
        <dbReference type="EMBL" id="GAF81701.1"/>
    </source>
</evidence>
<gene>
    <name evidence="1" type="ORF">S01H1_11730</name>
</gene>
<dbReference type="AlphaFoldDB" id="X0T2X1"/>
<comment type="caution">
    <text evidence="1">The sequence shown here is derived from an EMBL/GenBank/DDBJ whole genome shotgun (WGS) entry which is preliminary data.</text>
</comment>
<dbReference type="EMBL" id="BARS01005990">
    <property type="protein sequence ID" value="GAF81701.1"/>
    <property type="molecule type" value="Genomic_DNA"/>
</dbReference>
<sequence length="44" mass="5061">MLSKPRRESIGMANVVAIVRTSEYIGKPHIAYIYSIDVTYKLFE</sequence>
<proteinExistence type="predicted"/>
<organism evidence="1">
    <name type="scientific">marine sediment metagenome</name>
    <dbReference type="NCBI Taxonomy" id="412755"/>
    <lineage>
        <taxon>unclassified sequences</taxon>
        <taxon>metagenomes</taxon>
        <taxon>ecological metagenomes</taxon>
    </lineage>
</organism>
<reference evidence="1" key="1">
    <citation type="journal article" date="2014" name="Front. Microbiol.">
        <title>High frequency of phylogenetically diverse reductive dehalogenase-homologous genes in deep subseafloor sedimentary metagenomes.</title>
        <authorList>
            <person name="Kawai M."/>
            <person name="Futagami T."/>
            <person name="Toyoda A."/>
            <person name="Takaki Y."/>
            <person name="Nishi S."/>
            <person name="Hori S."/>
            <person name="Arai W."/>
            <person name="Tsubouchi T."/>
            <person name="Morono Y."/>
            <person name="Uchiyama I."/>
            <person name="Ito T."/>
            <person name="Fujiyama A."/>
            <person name="Inagaki F."/>
            <person name="Takami H."/>
        </authorList>
    </citation>
    <scope>NUCLEOTIDE SEQUENCE</scope>
    <source>
        <strain evidence="1">Expedition CK06-06</strain>
    </source>
</reference>
<name>X0T2X1_9ZZZZ</name>